<dbReference type="Pfam" id="PF14534">
    <property type="entry name" value="DUF4440"/>
    <property type="match status" value="1"/>
</dbReference>
<dbReference type="SUPFAM" id="SSF54427">
    <property type="entry name" value="NTF2-like"/>
    <property type="match status" value="1"/>
</dbReference>
<name>A0ABR9G4Z6_9GAMM</name>
<keyword evidence="3" id="KW-1185">Reference proteome</keyword>
<accession>A0ABR9G4Z6</accession>
<dbReference type="InterPro" id="IPR027843">
    <property type="entry name" value="DUF4440"/>
</dbReference>
<organism evidence="2 3">
    <name type="scientific">Dyella acidiphila</name>
    <dbReference type="NCBI Taxonomy" id="2775866"/>
    <lineage>
        <taxon>Bacteria</taxon>
        <taxon>Pseudomonadati</taxon>
        <taxon>Pseudomonadota</taxon>
        <taxon>Gammaproteobacteria</taxon>
        <taxon>Lysobacterales</taxon>
        <taxon>Rhodanobacteraceae</taxon>
        <taxon>Dyella</taxon>
    </lineage>
</organism>
<dbReference type="EMBL" id="JACZZA010000001">
    <property type="protein sequence ID" value="MBE1159088.1"/>
    <property type="molecule type" value="Genomic_DNA"/>
</dbReference>
<dbReference type="Gene3D" id="3.10.450.50">
    <property type="match status" value="1"/>
</dbReference>
<dbReference type="Proteomes" id="UP000651010">
    <property type="component" value="Unassembled WGS sequence"/>
</dbReference>
<proteinExistence type="predicted"/>
<dbReference type="InterPro" id="IPR032710">
    <property type="entry name" value="NTF2-like_dom_sf"/>
</dbReference>
<protein>
    <submittedName>
        <fullName evidence="2">Nuclear transport factor 2 family protein</fullName>
    </submittedName>
</protein>
<reference evidence="2 3" key="1">
    <citation type="submission" date="2020-09" db="EMBL/GenBank/DDBJ databases">
        <title>Dyella sp. 7MK23 isolated from forest soil.</title>
        <authorList>
            <person name="Fu J."/>
        </authorList>
    </citation>
    <scope>NUCLEOTIDE SEQUENCE [LARGE SCALE GENOMIC DNA]</scope>
    <source>
        <strain evidence="2 3">7MK23</strain>
    </source>
</reference>
<gene>
    <name evidence="2" type="ORF">IGX34_01750</name>
</gene>
<evidence type="ECO:0000313" key="3">
    <source>
        <dbReference type="Proteomes" id="UP000651010"/>
    </source>
</evidence>
<evidence type="ECO:0000313" key="2">
    <source>
        <dbReference type="EMBL" id="MBE1159088.1"/>
    </source>
</evidence>
<sequence>MTVTNYRRSMLLMGVLVAALLAVAVHYPRTIDADAGDAANADETAHSEAGVLALEQHWSIAEMAGDTGWLEQMLAPGFRSVSNDGSVHDKQAIVAGAAKRKGTSLAQAQRQFADYQQQHPYGSAVLIQGDTAVVSFYDPALGPQKGVKSADIFVYADGGWHAFYSQHTGLNK</sequence>
<evidence type="ECO:0000259" key="1">
    <source>
        <dbReference type="Pfam" id="PF14534"/>
    </source>
</evidence>
<dbReference type="RefSeq" id="WP_192553933.1">
    <property type="nucleotide sequence ID" value="NZ_JACZZA010000001.1"/>
</dbReference>
<feature type="domain" description="DUF4440" evidence="1">
    <location>
        <begin position="51"/>
        <end position="160"/>
    </location>
</feature>
<comment type="caution">
    <text evidence="2">The sequence shown here is derived from an EMBL/GenBank/DDBJ whole genome shotgun (WGS) entry which is preliminary data.</text>
</comment>